<evidence type="ECO:0000313" key="6">
    <source>
        <dbReference type="EMBL" id="CRZ08797.1"/>
    </source>
</evidence>
<feature type="disulfide bond" evidence="3">
    <location>
        <begin position="130"/>
        <end position="144"/>
    </location>
</feature>
<evidence type="ECO:0000256" key="3">
    <source>
        <dbReference type="PROSITE-ProRule" id="PRU00261"/>
    </source>
</evidence>
<feature type="domain" description="Chitin-binding type-1" evidence="5">
    <location>
        <begin position="113"/>
        <end position="164"/>
    </location>
</feature>
<feature type="non-terminal residue" evidence="6">
    <location>
        <position position="1"/>
    </location>
</feature>
<evidence type="ECO:0000256" key="1">
    <source>
        <dbReference type="ARBA" id="ARBA00022669"/>
    </source>
</evidence>
<dbReference type="PROSITE" id="PS00026">
    <property type="entry name" value="CHIT_BIND_I_1"/>
    <property type="match status" value="1"/>
</dbReference>
<dbReference type="PANTHER" id="PTHR47849">
    <property type="entry name" value="CHITIN-BINDING LECTIN 1"/>
    <property type="match status" value="1"/>
</dbReference>
<protein>
    <recommendedName>
        <fullName evidence="5">Chitin-binding type-1 domain-containing protein</fullName>
    </recommendedName>
</protein>
<dbReference type="PROSITE" id="PS50941">
    <property type="entry name" value="CHIT_BIND_I_2"/>
    <property type="match status" value="1"/>
</dbReference>
<dbReference type="InterPro" id="IPR018371">
    <property type="entry name" value="Chitin-binding_1_CS"/>
</dbReference>
<dbReference type="SUPFAM" id="SSF57016">
    <property type="entry name" value="Plant lectins/antimicrobial peptides"/>
    <property type="match status" value="4"/>
</dbReference>
<dbReference type="EMBL" id="HACM01008355">
    <property type="protein sequence ID" value="CRZ08797.1"/>
    <property type="molecule type" value="Transcribed_RNA"/>
</dbReference>
<dbReference type="AlphaFoldDB" id="A0A0H5R4S6"/>
<dbReference type="InterPro" id="IPR036861">
    <property type="entry name" value="Endochitinase-like_sf"/>
</dbReference>
<name>A0A0H5R4S6_9EUKA</name>
<keyword evidence="2 3" id="KW-1015">Disulfide bond</keyword>
<keyword evidence="1 3" id="KW-0147">Chitin-binding</keyword>
<sequence>CSHSFVFGLCYRDIENYHKMVCAMKVGVLVAMLAWSYALASCSLEDEDCPKEYEKKRSDKDYDPYDGDRIDDGSSDYESDEEKYPERYHEKYSDGYQKELFFKKPCSGPLTRDYQCGPDKGNKRCPAGECCSKFGYCGVTKEHCENPLCPPAKAPKIKRSNCHGRVSKTGKCGPAFSFMRCPIGTCCNEFGNCGITRQHCTFPICPVIHEKKRLSHDDPGYEEQYPEHPDYERPSQYGYIGGSYENCPAHEVDHRDGKCGPENGGFHCQRGHCCSKDGHCGKSPEHCNVHSKCPPFHPVHHAKLDGSDPKHMEYEDDIDIYVGGSHRNCKGAASKNNRCGPKFEYSHCPVGSCCSAKGRCGTSEKFCNVDSICPKFSDVFYRIVQEDDSFYKSVFEKKERCEKFKKCGSTA</sequence>
<dbReference type="Gene3D" id="3.30.60.10">
    <property type="entry name" value="Endochitinase-like"/>
    <property type="match status" value="4"/>
</dbReference>
<accession>A0A0H5R4S6</accession>
<proteinExistence type="predicted"/>
<dbReference type="CDD" id="cd00035">
    <property type="entry name" value="ChtBD1"/>
    <property type="match status" value="2"/>
</dbReference>
<evidence type="ECO:0000259" key="5">
    <source>
        <dbReference type="PROSITE" id="PS50941"/>
    </source>
</evidence>
<dbReference type="GO" id="GO:0008061">
    <property type="term" value="F:chitin binding"/>
    <property type="evidence" value="ECO:0007669"/>
    <property type="project" value="UniProtKB-UniRule"/>
</dbReference>
<comment type="caution">
    <text evidence="3">Lacks conserved residue(s) required for the propagation of feature annotation.</text>
</comment>
<dbReference type="PANTHER" id="PTHR47849:SF8">
    <property type="entry name" value="LECTIN"/>
    <property type="match status" value="1"/>
</dbReference>
<feature type="compositionally biased region" description="Basic and acidic residues" evidence="4">
    <location>
        <begin position="55"/>
        <end position="72"/>
    </location>
</feature>
<organism evidence="6">
    <name type="scientific">Spongospora subterranea</name>
    <dbReference type="NCBI Taxonomy" id="70186"/>
    <lineage>
        <taxon>Eukaryota</taxon>
        <taxon>Sar</taxon>
        <taxon>Rhizaria</taxon>
        <taxon>Endomyxa</taxon>
        <taxon>Phytomyxea</taxon>
        <taxon>Plasmodiophorida</taxon>
        <taxon>Plasmodiophoridae</taxon>
        <taxon>Spongospora</taxon>
    </lineage>
</organism>
<feature type="disulfide bond" evidence="3">
    <location>
        <begin position="116"/>
        <end position="131"/>
    </location>
</feature>
<dbReference type="SMART" id="SM00270">
    <property type="entry name" value="ChtBD1"/>
    <property type="match status" value="4"/>
</dbReference>
<feature type="region of interest" description="Disordered" evidence="4">
    <location>
        <begin position="55"/>
        <end position="84"/>
    </location>
</feature>
<dbReference type="Pfam" id="PF00187">
    <property type="entry name" value="Chitin_bind_1"/>
    <property type="match status" value="3"/>
</dbReference>
<evidence type="ECO:0000256" key="4">
    <source>
        <dbReference type="SAM" id="MobiDB-lite"/>
    </source>
</evidence>
<dbReference type="InterPro" id="IPR001002">
    <property type="entry name" value="Chitin-bd_1"/>
</dbReference>
<evidence type="ECO:0000256" key="2">
    <source>
        <dbReference type="ARBA" id="ARBA00023157"/>
    </source>
</evidence>
<feature type="disulfide bond" evidence="3">
    <location>
        <begin position="125"/>
        <end position="137"/>
    </location>
</feature>
<reference evidence="6" key="1">
    <citation type="submission" date="2015-04" db="EMBL/GenBank/DDBJ databases">
        <title>The genome sequence of the plant pathogenic Rhizarian Plasmodiophora brassicae reveals insights in its biotrophic life cycle and the origin of chitin synthesis.</title>
        <authorList>
            <person name="Schwelm A."/>
            <person name="Fogelqvist J."/>
            <person name="Knaust A."/>
            <person name="Julke S."/>
            <person name="Lilja T."/>
            <person name="Dhandapani V."/>
            <person name="Bonilla-Rosso G."/>
            <person name="Karlsson M."/>
            <person name="Shevchenko A."/>
            <person name="Choi S.R."/>
            <person name="Kim H.G."/>
            <person name="Park J.Y."/>
            <person name="Lim Y.P."/>
            <person name="Ludwig-Muller J."/>
            <person name="Dixelius C."/>
        </authorList>
    </citation>
    <scope>NUCLEOTIDE SEQUENCE</scope>
    <source>
        <tissue evidence="6">Potato root galls</tissue>
    </source>
</reference>